<dbReference type="InterPro" id="IPR005155">
    <property type="entry name" value="UPF0113_PUA"/>
</dbReference>
<feature type="domain" description="UPF0113" evidence="1">
    <location>
        <begin position="101"/>
        <end position="175"/>
    </location>
</feature>
<comment type="caution">
    <text evidence="2">The sequence shown here is derived from an EMBL/GenBank/DDBJ whole genome shotgun (WGS) entry which is preliminary data.</text>
</comment>
<dbReference type="EMBL" id="DUJS01000002">
    <property type="protein sequence ID" value="HII70169.1"/>
    <property type="molecule type" value="Genomic_DNA"/>
</dbReference>
<proteinExistence type="predicted"/>
<protein>
    <recommendedName>
        <fullName evidence="1">UPF0113 domain-containing protein</fullName>
    </recommendedName>
</protein>
<gene>
    <name evidence="2" type="ORF">HA336_02920</name>
</gene>
<name>A0A832TG16_9EURY</name>
<dbReference type="Proteomes" id="UP000619545">
    <property type="component" value="Unassembled WGS sequence"/>
</dbReference>
<evidence type="ECO:0000259" key="1">
    <source>
        <dbReference type="Pfam" id="PF03657"/>
    </source>
</evidence>
<evidence type="ECO:0000313" key="2">
    <source>
        <dbReference type="EMBL" id="HII70169.1"/>
    </source>
</evidence>
<dbReference type="Pfam" id="PF03657">
    <property type="entry name" value="UPF0113"/>
    <property type="match status" value="1"/>
</dbReference>
<dbReference type="GeneID" id="1476709"/>
<dbReference type="RefSeq" id="WP_011018978.1">
    <property type="nucleotide sequence ID" value="NZ_DUJS01000002.1"/>
</dbReference>
<dbReference type="GO" id="GO:0003723">
    <property type="term" value="F:RNA binding"/>
    <property type="evidence" value="ECO:0007669"/>
    <property type="project" value="InterPro"/>
</dbReference>
<sequence length="177" mass="20466">MKPELKRVPREELESIANEMARKFNCERVASVVRSFHLIKLEGRWTEYFVVNRVDFDPADLPERADPFLVGRPFCERSARGDLRIHVEGARELARRVDEIKTYVTERAAVLFTYGRDVLPESIVEIRGPKEPRLVAVVYRDDLGEHCVGVGRLRFSEDGRPVVDNVIDRGWYLRRGG</sequence>
<evidence type="ECO:0000313" key="3">
    <source>
        <dbReference type="Proteomes" id="UP000619545"/>
    </source>
</evidence>
<dbReference type="Gene3D" id="2.30.130.10">
    <property type="entry name" value="PUA domain"/>
    <property type="match status" value="1"/>
</dbReference>
<accession>A0A832TG16</accession>
<reference evidence="2" key="1">
    <citation type="journal article" date="2020" name="bioRxiv">
        <title>A rank-normalized archaeal taxonomy based on genome phylogeny resolves widespread incomplete and uneven classifications.</title>
        <authorList>
            <person name="Rinke C."/>
            <person name="Chuvochina M."/>
            <person name="Mussig A.J."/>
            <person name="Chaumeil P.-A."/>
            <person name="Waite D.W."/>
            <person name="Whitman W.B."/>
            <person name="Parks D.H."/>
            <person name="Hugenholtz P."/>
        </authorList>
    </citation>
    <scope>NUCLEOTIDE SEQUENCE</scope>
    <source>
        <strain evidence="2">UBA8853</strain>
    </source>
</reference>
<organism evidence="2 3">
    <name type="scientific">Methanopyrus kandleri</name>
    <dbReference type="NCBI Taxonomy" id="2320"/>
    <lineage>
        <taxon>Archaea</taxon>
        <taxon>Methanobacteriati</taxon>
        <taxon>Methanobacteriota</taxon>
        <taxon>Methanomada group</taxon>
        <taxon>Methanopyri</taxon>
        <taxon>Methanopyrales</taxon>
        <taxon>Methanopyraceae</taxon>
        <taxon>Methanopyrus</taxon>
    </lineage>
</organism>
<dbReference type="AlphaFoldDB" id="A0A832TG16"/>
<dbReference type="InterPro" id="IPR036974">
    <property type="entry name" value="PUA_sf"/>
</dbReference>